<evidence type="ECO:0000313" key="1">
    <source>
        <dbReference type="EMBL" id="SFP85419.1"/>
    </source>
</evidence>
<dbReference type="EMBL" id="FOXH01000006">
    <property type="protein sequence ID" value="SFP85419.1"/>
    <property type="molecule type" value="Genomic_DNA"/>
</dbReference>
<gene>
    <name evidence="1" type="ORF">SAMN04515674_106159</name>
</gene>
<dbReference type="RefSeq" id="WP_092017349.1">
    <property type="nucleotide sequence ID" value="NZ_FOXH01000006.1"/>
</dbReference>
<keyword evidence="2" id="KW-1185">Reference proteome</keyword>
<dbReference type="Proteomes" id="UP000199306">
    <property type="component" value="Unassembled WGS sequence"/>
</dbReference>
<organism evidence="1 2">
    <name type="scientific">Pseudarcicella hirudinis</name>
    <dbReference type="NCBI Taxonomy" id="1079859"/>
    <lineage>
        <taxon>Bacteria</taxon>
        <taxon>Pseudomonadati</taxon>
        <taxon>Bacteroidota</taxon>
        <taxon>Cytophagia</taxon>
        <taxon>Cytophagales</taxon>
        <taxon>Flectobacillaceae</taxon>
        <taxon>Pseudarcicella</taxon>
    </lineage>
</organism>
<dbReference type="STRING" id="1079859.SAMN04515674_106159"/>
<dbReference type="AlphaFoldDB" id="A0A1I5TQT3"/>
<evidence type="ECO:0000313" key="2">
    <source>
        <dbReference type="Proteomes" id="UP000199306"/>
    </source>
</evidence>
<protein>
    <submittedName>
        <fullName evidence="1">Uncharacterized protein</fullName>
    </submittedName>
</protein>
<accession>A0A1I5TQT3</accession>
<sequence>MEISKIQQMSEAMKGLTSEEKTIAQQELMKALAKVDNLGELNEDTVLKIAGGLSSQPIGKIIDVVVGYIKPPVDPFELS</sequence>
<proteinExistence type="predicted"/>
<reference evidence="1 2" key="1">
    <citation type="submission" date="2016-10" db="EMBL/GenBank/DDBJ databases">
        <authorList>
            <person name="de Groot N.N."/>
        </authorList>
    </citation>
    <scope>NUCLEOTIDE SEQUENCE [LARGE SCALE GENOMIC DNA]</scope>
    <source>
        <strain evidence="2">E92,LMG 26720,CCM 7988</strain>
    </source>
</reference>
<name>A0A1I5TQT3_9BACT</name>